<dbReference type="Pfam" id="PF01584">
    <property type="entry name" value="CheW"/>
    <property type="match status" value="1"/>
</dbReference>
<dbReference type="InterPro" id="IPR036061">
    <property type="entry name" value="CheW-like_dom_sf"/>
</dbReference>
<keyword evidence="3" id="KW-1185">Reference proteome</keyword>
<evidence type="ECO:0000313" key="2">
    <source>
        <dbReference type="EMBL" id="MCY6369919.1"/>
    </source>
</evidence>
<evidence type="ECO:0000313" key="3">
    <source>
        <dbReference type="Proteomes" id="UP001079657"/>
    </source>
</evidence>
<dbReference type="EMBL" id="JAPQES010000001">
    <property type="protein sequence ID" value="MCY6369919.1"/>
    <property type="molecule type" value="Genomic_DNA"/>
</dbReference>
<dbReference type="PANTHER" id="PTHR22617">
    <property type="entry name" value="CHEMOTAXIS SENSOR HISTIDINE KINASE-RELATED"/>
    <property type="match status" value="1"/>
</dbReference>
<dbReference type="InterPro" id="IPR002545">
    <property type="entry name" value="CheW-lke_dom"/>
</dbReference>
<feature type="domain" description="CheW-like" evidence="1">
    <location>
        <begin position="1"/>
        <end position="144"/>
    </location>
</feature>
<evidence type="ECO:0000259" key="1">
    <source>
        <dbReference type="PROSITE" id="PS50851"/>
    </source>
</evidence>
<accession>A0ABT4CLJ1</accession>
<dbReference type="Gene3D" id="2.40.50.180">
    <property type="entry name" value="CheA-289, Domain 4"/>
    <property type="match status" value="1"/>
</dbReference>
<dbReference type="PROSITE" id="PS50851">
    <property type="entry name" value="CHEW"/>
    <property type="match status" value="1"/>
</dbReference>
<comment type="caution">
    <text evidence="2">The sequence shown here is derived from an EMBL/GenBank/DDBJ whole genome shotgun (WGS) entry which is preliminary data.</text>
</comment>
<dbReference type="Proteomes" id="UP001079657">
    <property type="component" value="Unassembled WGS sequence"/>
</dbReference>
<dbReference type="SMART" id="SM00260">
    <property type="entry name" value="CheW"/>
    <property type="match status" value="1"/>
</dbReference>
<dbReference type="PANTHER" id="PTHR22617:SF23">
    <property type="entry name" value="CHEMOTAXIS PROTEIN CHEW"/>
    <property type="match status" value="1"/>
</dbReference>
<reference evidence="2" key="1">
    <citation type="submission" date="2022-12" db="EMBL/GenBank/DDBJ databases">
        <authorList>
            <person name="Wang J."/>
        </authorList>
    </citation>
    <scope>NUCLEOTIDE SEQUENCE</scope>
    <source>
        <strain evidence="2">HY-42-06</strain>
    </source>
</reference>
<dbReference type="InterPro" id="IPR039315">
    <property type="entry name" value="CheW"/>
</dbReference>
<organism evidence="2 3">
    <name type="scientific">Clostridium ganghwense</name>
    <dbReference type="NCBI Taxonomy" id="312089"/>
    <lineage>
        <taxon>Bacteria</taxon>
        <taxon>Bacillati</taxon>
        <taxon>Bacillota</taxon>
        <taxon>Clostridia</taxon>
        <taxon>Eubacteriales</taxon>
        <taxon>Clostridiaceae</taxon>
        <taxon>Clostridium</taxon>
    </lineage>
</organism>
<dbReference type="Gene3D" id="2.30.30.40">
    <property type="entry name" value="SH3 Domains"/>
    <property type="match status" value="1"/>
</dbReference>
<protein>
    <submittedName>
        <fullName evidence="2">Chemotaxis protein CheW</fullName>
    </submittedName>
</protein>
<gene>
    <name evidence="2" type="ORF">OXH55_04680</name>
</gene>
<dbReference type="SUPFAM" id="SSF50341">
    <property type="entry name" value="CheW-like"/>
    <property type="match status" value="1"/>
</dbReference>
<proteinExistence type="predicted"/>
<dbReference type="RefSeq" id="WP_268048344.1">
    <property type="nucleotide sequence ID" value="NZ_JAPQES010000001.1"/>
</dbReference>
<name>A0ABT4CLJ1_9CLOT</name>
<sequence length="149" mass="17074">MKKVLTFYLGQTLFGIELDLVKEITRNIEYTSVFGAKNYIKGLMNLRGNIITIFDLSAIVGEECNKENIRTKCVVLKSNFEDSDNIGFLVDKTGEVIDVKEEDFCELPQNTGESKGKYISSVINLEKEFLRMLNLRRIYNIETLEGMNK</sequence>